<accession>A0A9Q0H3M9</accession>
<organism evidence="2 3">
    <name type="scientific">Protea cynaroides</name>
    <dbReference type="NCBI Taxonomy" id="273540"/>
    <lineage>
        <taxon>Eukaryota</taxon>
        <taxon>Viridiplantae</taxon>
        <taxon>Streptophyta</taxon>
        <taxon>Embryophyta</taxon>
        <taxon>Tracheophyta</taxon>
        <taxon>Spermatophyta</taxon>
        <taxon>Magnoliopsida</taxon>
        <taxon>Proteales</taxon>
        <taxon>Proteaceae</taxon>
        <taxon>Protea</taxon>
    </lineage>
</organism>
<gene>
    <name evidence="2" type="ORF">NE237_026382</name>
</gene>
<dbReference type="EMBL" id="JAMYWD010000010">
    <property type="protein sequence ID" value="KAJ4959271.1"/>
    <property type="molecule type" value="Genomic_DNA"/>
</dbReference>
<dbReference type="AlphaFoldDB" id="A0A9Q0H3M9"/>
<dbReference type="Proteomes" id="UP001141806">
    <property type="component" value="Unassembled WGS sequence"/>
</dbReference>
<name>A0A9Q0H3M9_9MAGN</name>
<sequence length="185" mass="21045">MVVLPVTVVRKIMVVWILSWRVFANEDCDELPRIHIGAFFANAFKGSGLYNIDSLPDPMVDGELTRVTILQQAYENQIKQRQFSLMGQLNMNGILILEIRKAESALWGLKSPFEMETIKTVDLSDLLFFVEADAKDAHQKALALQEKLSAKKSTILWLQCGDRNTKFFHMSAKAHQVRGVINELH</sequence>
<evidence type="ECO:0000313" key="3">
    <source>
        <dbReference type="Proteomes" id="UP001141806"/>
    </source>
</evidence>
<comment type="caution">
    <text evidence="2">The sequence shown here is derived from an EMBL/GenBank/DDBJ whole genome shotgun (WGS) entry which is preliminary data.</text>
</comment>
<proteinExistence type="predicted"/>
<keyword evidence="1" id="KW-0732">Signal</keyword>
<reference evidence="2" key="1">
    <citation type="journal article" date="2023" name="Plant J.">
        <title>The genome of the king protea, Protea cynaroides.</title>
        <authorList>
            <person name="Chang J."/>
            <person name="Duong T.A."/>
            <person name="Schoeman C."/>
            <person name="Ma X."/>
            <person name="Roodt D."/>
            <person name="Barker N."/>
            <person name="Li Z."/>
            <person name="Van de Peer Y."/>
            <person name="Mizrachi E."/>
        </authorList>
    </citation>
    <scope>NUCLEOTIDE SEQUENCE</scope>
    <source>
        <tissue evidence="2">Young leaves</tissue>
    </source>
</reference>
<keyword evidence="3" id="KW-1185">Reference proteome</keyword>
<protein>
    <submittedName>
        <fullName evidence="2">Uncharacterized protein</fullName>
    </submittedName>
</protein>
<evidence type="ECO:0000313" key="2">
    <source>
        <dbReference type="EMBL" id="KAJ4959271.1"/>
    </source>
</evidence>
<feature type="signal peptide" evidence="1">
    <location>
        <begin position="1"/>
        <end position="24"/>
    </location>
</feature>
<feature type="chain" id="PRO_5040452608" evidence="1">
    <location>
        <begin position="25"/>
        <end position="185"/>
    </location>
</feature>
<evidence type="ECO:0000256" key="1">
    <source>
        <dbReference type="SAM" id="SignalP"/>
    </source>
</evidence>